<evidence type="ECO:0000256" key="1">
    <source>
        <dbReference type="ARBA" id="ARBA00004479"/>
    </source>
</evidence>
<keyword evidence="10" id="KW-0325">Glycoprotein</keyword>
<dbReference type="InterPro" id="IPR003599">
    <property type="entry name" value="Ig_sub"/>
</dbReference>
<dbReference type="Gene3D" id="1.10.533.10">
    <property type="entry name" value="Death Domain, Fas"/>
    <property type="match status" value="1"/>
</dbReference>
<dbReference type="SUPFAM" id="SSF47986">
    <property type="entry name" value="DEATH domain"/>
    <property type="match status" value="1"/>
</dbReference>
<evidence type="ECO:0000256" key="11">
    <source>
        <dbReference type="ARBA" id="ARBA00023319"/>
    </source>
</evidence>
<comment type="subcellular location">
    <subcellularLocation>
        <location evidence="12">Cell membrane</location>
        <topology evidence="12">Single-pass type I membrane protein</topology>
    </subcellularLocation>
    <subcellularLocation>
        <location evidence="1">Membrane</location>
        <topology evidence="1">Single-pass type I membrane protein</topology>
    </subcellularLocation>
</comment>
<dbReference type="InterPro" id="IPR013783">
    <property type="entry name" value="Ig-like_fold"/>
</dbReference>
<reference evidence="18" key="1">
    <citation type="submission" date="2024-02" db="UniProtKB">
        <authorList>
            <consortium name="WormBaseParasite"/>
        </authorList>
    </citation>
    <scope>IDENTIFICATION</scope>
</reference>
<dbReference type="InterPro" id="IPR000906">
    <property type="entry name" value="ZU5_dom"/>
</dbReference>
<dbReference type="InterPro" id="IPR000884">
    <property type="entry name" value="TSP1_rpt"/>
</dbReference>
<evidence type="ECO:0000256" key="12">
    <source>
        <dbReference type="RuleBase" id="RU367033"/>
    </source>
</evidence>
<evidence type="ECO:0000256" key="6">
    <source>
        <dbReference type="ARBA" id="ARBA00022989"/>
    </source>
</evidence>
<comment type="function">
    <text evidence="12">Receptor for netrin required for axon guidance. Mediates axon repulsion of neuronal growth cones in the developing nervous system upon ligand binding.</text>
</comment>
<dbReference type="SMART" id="SM00218">
    <property type="entry name" value="ZU5"/>
    <property type="match status" value="1"/>
</dbReference>
<sequence>MNFGLFLLLRLLLLNSVLAFTLPVMEEVVIVEGPSSGYVVKNRPYPLKCKALNAKKIRFKCNSKWIDESRIESKLGTDASSQMAFMEAHVEITRAEVEAAFPMEDFSCQCYASRTSDSDVVRSDSSRIRSAYMRKHFGTTPQSQRVHEGLTVQLQCSPPESEPKAQVIWLKDGQPIEQGADSNIIYGNDGSLILSAARLSDSGAYACEATNIATKRVTDTAQLTVYVDGQWSDWAQWEGSCQVDCGLLRAALGSGEDGVIPRKRRTRTCNNPAPLNGGAHCFGVDEEYKHCDIPCKIDGRWTEWSDWSECSPEHCTQSRQRKCAHPPPLNGGADCVGIVMETVNCTSHCERNVERSHQSPAIPPQSSTLSSHDVPLLIGMCSIFVLLALILGALCWILMCRKNRKKSSNNIYYAETGGHMRRVLLEQQQATLLAQDCIKLPAGDLFSPSPIHPTMTLRSAKSAYSAYTSNRNAGSRAALITECSSNSSSERGRKTLLRSNSNCSEDENYATLYDYMEEKSVQSIQNAQSVLVAQIDANGARLQLQKAGASLLVPEGAVEMERTVYIAVSEQPGDRPKLPPGEIAVSAVVTMGEAEWEGDPESRILQRPAILSFRHCAATFPRDNWAFSVWADEGFGWKQVVRVGEENLNSPVHVHLENPSSGRIGIVHLMTEHFGRFMLAGRSRRTSVAPCKRVHLACFGPPNPGRDDFELRTYCVPETGASMEAVGRQEAGARPLAISEHFILQPSGDLCFCVEEISPGFTLKGSPVVEIPATHHQWCSQNGLHSSIAIANSERRRPEEFNCRIVIYQKTNNAERHVLNVQLDTSGLQPNDEADKVVDINFQLPIDVKDSLAALLDPPTDPARDWRGLAGKLKLDKYLQYFATRPGQSPTCLLLSLWEAVEKDSLRAVPDLLQTLRVMGRPDAVMLLEGVLLSPPSPPPSAPLPLPPMSPSPFTYNQRQASYSR</sequence>
<dbReference type="GO" id="GO:0008045">
    <property type="term" value="P:motor neuron axon guidance"/>
    <property type="evidence" value="ECO:0007669"/>
    <property type="project" value="TreeGrafter"/>
</dbReference>
<keyword evidence="6 12" id="KW-1133">Transmembrane helix</keyword>
<feature type="compositionally biased region" description="Polar residues" evidence="13">
    <location>
        <begin position="954"/>
        <end position="965"/>
    </location>
</feature>
<dbReference type="Gene3D" id="2.60.40.10">
    <property type="entry name" value="Immunoglobulins"/>
    <property type="match status" value="2"/>
</dbReference>
<dbReference type="InterPro" id="IPR036383">
    <property type="entry name" value="TSP1_rpt_sf"/>
</dbReference>
<keyword evidence="4 12" id="KW-0812">Transmembrane</keyword>
<dbReference type="InterPro" id="IPR057755">
    <property type="entry name" value="UNC5A-D-like_N"/>
</dbReference>
<evidence type="ECO:0000259" key="14">
    <source>
        <dbReference type="PROSITE" id="PS50017"/>
    </source>
</evidence>
<dbReference type="SMART" id="SM00408">
    <property type="entry name" value="IGc2"/>
    <property type="match status" value="1"/>
</dbReference>
<evidence type="ECO:0000256" key="7">
    <source>
        <dbReference type="ARBA" id="ARBA00023136"/>
    </source>
</evidence>
<dbReference type="Pfam" id="PF00791">
    <property type="entry name" value="ZU5"/>
    <property type="match status" value="1"/>
</dbReference>
<dbReference type="InterPro" id="IPR033772">
    <property type="entry name" value="UPA"/>
</dbReference>
<dbReference type="Pfam" id="PF00531">
    <property type="entry name" value="Death"/>
    <property type="match status" value="1"/>
</dbReference>
<dbReference type="PROSITE" id="PS51145">
    <property type="entry name" value="ZU5"/>
    <property type="match status" value="1"/>
</dbReference>
<dbReference type="InterPro" id="IPR003598">
    <property type="entry name" value="Ig_sub2"/>
</dbReference>
<dbReference type="WBParaSite" id="MBELARI_LOCUS5709">
    <property type="protein sequence ID" value="MBELARI_LOCUS5709"/>
    <property type="gene ID" value="MBELARI_LOCUS5709"/>
</dbReference>
<dbReference type="InterPro" id="IPR000488">
    <property type="entry name" value="Death_dom"/>
</dbReference>
<organism evidence="17 18">
    <name type="scientific">Mesorhabditis belari</name>
    <dbReference type="NCBI Taxonomy" id="2138241"/>
    <lineage>
        <taxon>Eukaryota</taxon>
        <taxon>Metazoa</taxon>
        <taxon>Ecdysozoa</taxon>
        <taxon>Nematoda</taxon>
        <taxon>Chromadorea</taxon>
        <taxon>Rhabditida</taxon>
        <taxon>Rhabditina</taxon>
        <taxon>Rhabditomorpha</taxon>
        <taxon>Rhabditoidea</taxon>
        <taxon>Rhabditidae</taxon>
        <taxon>Mesorhabditinae</taxon>
        <taxon>Mesorhabditis</taxon>
    </lineage>
</organism>
<evidence type="ECO:0000256" key="9">
    <source>
        <dbReference type="ARBA" id="ARBA00023170"/>
    </source>
</evidence>
<feature type="domain" description="Death" evidence="14">
    <location>
        <begin position="865"/>
        <end position="932"/>
    </location>
</feature>
<dbReference type="Pfam" id="PF25609">
    <property type="entry name" value="Unc5_NetrinR_N"/>
    <property type="match status" value="1"/>
</dbReference>
<dbReference type="SUPFAM" id="SSF82895">
    <property type="entry name" value="TSP-1 type 1 repeat"/>
    <property type="match status" value="2"/>
</dbReference>
<evidence type="ECO:0000256" key="8">
    <source>
        <dbReference type="ARBA" id="ARBA00023157"/>
    </source>
</evidence>
<evidence type="ECO:0000256" key="3">
    <source>
        <dbReference type="ARBA" id="ARBA00022473"/>
    </source>
</evidence>
<evidence type="ECO:0000256" key="4">
    <source>
        <dbReference type="ARBA" id="ARBA00022692"/>
    </source>
</evidence>
<evidence type="ECO:0000259" key="16">
    <source>
        <dbReference type="PROSITE" id="PS51145"/>
    </source>
</evidence>
<feature type="domain" description="Ig-like" evidence="15">
    <location>
        <begin position="135"/>
        <end position="224"/>
    </location>
</feature>
<feature type="transmembrane region" description="Helical" evidence="12">
    <location>
        <begin position="376"/>
        <end position="399"/>
    </location>
</feature>
<dbReference type="InterPro" id="IPR007110">
    <property type="entry name" value="Ig-like_dom"/>
</dbReference>
<keyword evidence="11 12" id="KW-0393">Immunoglobulin domain</keyword>
<dbReference type="SMART" id="SM00409">
    <property type="entry name" value="IG"/>
    <property type="match status" value="1"/>
</dbReference>
<dbReference type="Proteomes" id="UP000887575">
    <property type="component" value="Unassembled WGS sequence"/>
</dbReference>
<name>A0AAF3FFH9_9BILA</name>
<dbReference type="Pfam" id="PF07679">
    <property type="entry name" value="I-set"/>
    <property type="match status" value="1"/>
</dbReference>
<feature type="signal peptide" evidence="12">
    <location>
        <begin position="1"/>
        <end position="19"/>
    </location>
</feature>
<dbReference type="Gene3D" id="2.20.100.10">
    <property type="entry name" value="Thrombospondin type-1 (TSP1) repeat"/>
    <property type="match status" value="2"/>
</dbReference>
<dbReference type="AlphaFoldDB" id="A0AAF3FFH9"/>
<dbReference type="InterPro" id="IPR013098">
    <property type="entry name" value="Ig_I-set"/>
</dbReference>
<keyword evidence="5 12" id="KW-0732">Signal</keyword>
<evidence type="ECO:0000256" key="10">
    <source>
        <dbReference type="ARBA" id="ARBA00023180"/>
    </source>
</evidence>
<dbReference type="SMART" id="SM00209">
    <property type="entry name" value="TSP1"/>
    <property type="match status" value="2"/>
</dbReference>
<proteinExistence type="inferred from homology"/>
<dbReference type="PROSITE" id="PS50835">
    <property type="entry name" value="IG_LIKE"/>
    <property type="match status" value="1"/>
</dbReference>
<dbReference type="SMART" id="SM00005">
    <property type="entry name" value="DEATH"/>
    <property type="match status" value="1"/>
</dbReference>
<keyword evidence="8" id="KW-1015">Disulfide bond</keyword>
<protein>
    <recommendedName>
        <fullName evidence="12">Netrin receptor UNC5</fullName>
    </recommendedName>
</protein>
<dbReference type="Pfam" id="PF17217">
    <property type="entry name" value="UPA"/>
    <property type="match status" value="1"/>
</dbReference>
<evidence type="ECO:0000256" key="5">
    <source>
        <dbReference type="ARBA" id="ARBA00022729"/>
    </source>
</evidence>
<dbReference type="PROSITE" id="PS50017">
    <property type="entry name" value="DEATH_DOMAIN"/>
    <property type="match status" value="1"/>
</dbReference>
<feature type="region of interest" description="Disordered" evidence="13">
    <location>
        <begin position="936"/>
        <end position="965"/>
    </location>
</feature>
<dbReference type="PROSITE" id="PS50092">
    <property type="entry name" value="TSP1"/>
    <property type="match status" value="2"/>
</dbReference>
<dbReference type="InterPro" id="IPR011029">
    <property type="entry name" value="DEATH-like_dom_sf"/>
</dbReference>
<accession>A0AAF3FFH9</accession>
<dbReference type="GO" id="GO:0005042">
    <property type="term" value="F:netrin receptor activity"/>
    <property type="evidence" value="ECO:0007669"/>
    <property type="project" value="UniProtKB-UniRule"/>
</dbReference>
<evidence type="ECO:0000313" key="18">
    <source>
        <dbReference type="WBParaSite" id="MBELARI_LOCUS5709"/>
    </source>
</evidence>
<keyword evidence="17" id="KW-1185">Reference proteome</keyword>
<feature type="compositionally biased region" description="Pro residues" evidence="13">
    <location>
        <begin position="936"/>
        <end position="951"/>
    </location>
</feature>
<dbReference type="PANTHER" id="PTHR12582:SF47">
    <property type="entry name" value="NETRIN RECEPTOR UNC-5"/>
    <property type="match status" value="1"/>
</dbReference>
<evidence type="ECO:0000259" key="15">
    <source>
        <dbReference type="PROSITE" id="PS50835"/>
    </source>
</evidence>
<keyword evidence="3 12" id="KW-0217">Developmental protein</keyword>
<evidence type="ECO:0000313" key="17">
    <source>
        <dbReference type="Proteomes" id="UP000887575"/>
    </source>
</evidence>
<feature type="chain" id="PRO_5041768248" description="Netrin receptor UNC5" evidence="12">
    <location>
        <begin position="20"/>
        <end position="965"/>
    </location>
</feature>
<evidence type="ECO:0000256" key="2">
    <source>
        <dbReference type="ARBA" id="ARBA00009844"/>
    </source>
</evidence>
<dbReference type="PANTHER" id="PTHR12582">
    <property type="entry name" value="NETRIN RECEPTOR UNC5"/>
    <property type="match status" value="1"/>
</dbReference>
<dbReference type="InterPro" id="IPR036179">
    <property type="entry name" value="Ig-like_dom_sf"/>
</dbReference>
<dbReference type="InterPro" id="IPR037936">
    <property type="entry name" value="UNC5A-D"/>
</dbReference>
<comment type="similarity">
    <text evidence="2 12">Belongs to the unc-5 family.</text>
</comment>
<keyword evidence="7 12" id="KW-0472">Membrane</keyword>
<dbReference type="GO" id="GO:0005886">
    <property type="term" value="C:plasma membrane"/>
    <property type="evidence" value="ECO:0007669"/>
    <property type="project" value="UniProtKB-SubCell"/>
</dbReference>
<dbReference type="SUPFAM" id="SSF48726">
    <property type="entry name" value="Immunoglobulin"/>
    <property type="match status" value="1"/>
</dbReference>
<evidence type="ECO:0000256" key="13">
    <source>
        <dbReference type="SAM" id="MobiDB-lite"/>
    </source>
</evidence>
<dbReference type="Gene3D" id="2.60.220.30">
    <property type="match status" value="1"/>
</dbReference>
<keyword evidence="9 12" id="KW-0675">Receptor</keyword>
<feature type="domain" description="ZU5" evidence="16">
    <location>
        <begin position="529"/>
        <end position="668"/>
    </location>
</feature>